<dbReference type="PANTHER" id="PTHR47718:SF17">
    <property type="entry name" value="PROTEIN FAR1-RELATED SEQUENCE 5-LIKE"/>
    <property type="match status" value="1"/>
</dbReference>
<dbReference type="GO" id="GO:0008270">
    <property type="term" value="F:zinc ion binding"/>
    <property type="evidence" value="ECO:0007669"/>
    <property type="project" value="UniProtKB-KW"/>
</dbReference>
<evidence type="ECO:0000256" key="5">
    <source>
        <dbReference type="SAM" id="MobiDB-lite"/>
    </source>
</evidence>
<dbReference type="InterPro" id="IPR006564">
    <property type="entry name" value="Znf_PMZ"/>
</dbReference>
<evidence type="ECO:0000259" key="6">
    <source>
        <dbReference type="PROSITE" id="PS50966"/>
    </source>
</evidence>
<evidence type="ECO:0000256" key="1">
    <source>
        <dbReference type="ARBA" id="ARBA00022723"/>
    </source>
</evidence>
<dbReference type="STRING" id="429701.A0A2G9H1H1"/>
<keyword evidence="8" id="KW-1185">Reference proteome</keyword>
<dbReference type="Pfam" id="PF10551">
    <property type="entry name" value="MULE"/>
    <property type="match status" value="1"/>
</dbReference>
<evidence type="ECO:0000313" key="8">
    <source>
        <dbReference type="Proteomes" id="UP000231279"/>
    </source>
</evidence>
<evidence type="ECO:0000256" key="2">
    <source>
        <dbReference type="ARBA" id="ARBA00022771"/>
    </source>
</evidence>
<name>A0A2G9H1H1_9LAMI</name>
<feature type="compositionally biased region" description="Basic and acidic residues" evidence="5">
    <location>
        <begin position="673"/>
        <end position="692"/>
    </location>
</feature>
<dbReference type="PANTHER" id="PTHR47718">
    <property type="entry name" value="OS01G0519700 PROTEIN"/>
    <property type="match status" value="1"/>
</dbReference>
<dbReference type="Proteomes" id="UP000231279">
    <property type="component" value="Unassembled WGS sequence"/>
</dbReference>
<dbReference type="EMBL" id="NKXS01002946">
    <property type="protein sequence ID" value="PIN11369.1"/>
    <property type="molecule type" value="Genomic_DNA"/>
</dbReference>
<organism evidence="7 8">
    <name type="scientific">Handroanthus impetiginosus</name>
    <dbReference type="NCBI Taxonomy" id="429701"/>
    <lineage>
        <taxon>Eukaryota</taxon>
        <taxon>Viridiplantae</taxon>
        <taxon>Streptophyta</taxon>
        <taxon>Embryophyta</taxon>
        <taxon>Tracheophyta</taxon>
        <taxon>Spermatophyta</taxon>
        <taxon>Magnoliopsida</taxon>
        <taxon>eudicotyledons</taxon>
        <taxon>Gunneridae</taxon>
        <taxon>Pentapetalae</taxon>
        <taxon>asterids</taxon>
        <taxon>lamiids</taxon>
        <taxon>Lamiales</taxon>
        <taxon>Bignoniaceae</taxon>
        <taxon>Crescentiina</taxon>
        <taxon>Tabebuia alliance</taxon>
        <taxon>Handroanthus</taxon>
    </lineage>
</organism>
<evidence type="ECO:0000256" key="3">
    <source>
        <dbReference type="ARBA" id="ARBA00022833"/>
    </source>
</evidence>
<evidence type="ECO:0000256" key="4">
    <source>
        <dbReference type="PROSITE-ProRule" id="PRU00325"/>
    </source>
</evidence>
<feature type="region of interest" description="Disordered" evidence="5">
    <location>
        <begin position="669"/>
        <end position="700"/>
    </location>
</feature>
<keyword evidence="2 4" id="KW-0863">Zinc-finger</keyword>
<feature type="domain" description="SWIM-type" evidence="6">
    <location>
        <begin position="505"/>
        <end position="541"/>
    </location>
</feature>
<accession>A0A2G9H1H1</accession>
<proteinExistence type="predicted"/>
<dbReference type="OrthoDB" id="751756at2759"/>
<dbReference type="InterPro" id="IPR007527">
    <property type="entry name" value="Znf_SWIM"/>
</dbReference>
<dbReference type="InterPro" id="IPR018289">
    <property type="entry name" value="MULE_transposase_dom"/>
</dbReference>
<keyword evidence="1" id="KW-0479">Metal-binding</keyword>
<evidence type="ECO:0000313" key="7">
    <source>
        <dbReference type="EMBL" id="PIN11369.1"/>
    </source>
</evidence>
<keyword evidence="3" id="KW-0862">Zinc</keyword>
<dbReference type="Pfam" id="PF04434">
    <property type="entry name" value="SWIM"/>
    <property type="match status" value="1"/>
</dbReference>
<dbReference type="PROSITE" id="PS50966">
    <property type="entry name" value="ZF_SWIM"/>
    <property type="match status" value="1"/>
</dbReference>
<protein>
    <recommendedName>
        <fullName evidence="6">SWIM-type domain-containing protein</fullName>
    </recommendedName>
</protein>
<dbReference type="AlphaFoldDB" id="A0A2G9H1H1"/>
<dbReference type="SMART" id="SM00575">
    <property type="entry name" value="ZnF_PMZ"/>
    <property type="match status" value="1"/>
</dbReference>
<reference evidence="8" key="1">
    <citation type="journal article" date="2018" name="Gigascience">
        <title>Genome assembly of the Pink Ipe (Handroanthus impetiginosus, Bignoniaceae), a highly valued, ecologically keystone Neotropical timber forest tree.</title>
        <authorList>
            <person name="Silva-Junior O.B."/>
            <person name="Grattapaglia D."/>
            <person name="Novaes E."/>
            <person name="Collevatti R.G."/>
        </authorList>
    </citation>
    <scope>NUCLEOTIDE SEQUENCE [LARGE SCALE GENOMIC DNA]</scope>
    <source>
        <strain evidence="8">cv. UFG-1</strain>
    </source>
</reference>
<comment type="caution">
    <text evidence="7">The sequence shown here is derived from an EMBL/GenBank/DDBJ whole genome shotgun (WGS) entry which is preliminary data.</text>
</comment>
<sequence length="700" mass="81797">MRENYDEVETTNQYNEQSTFAESYLPKSREVESISSIIDEIESRLAIGQVVKSVEDAYFLYYDYAHAKGFSIRKGDQHYFPCSNELQAKEFEYSCGEMGEWKVTRFVMEHNHEMVESDQTYLLRSSRNLSNAQKSTFEAMVNARISLASVVSYMEEKAHGPENLRFTRKDAYDYIRSLKKHTKVENGDASELIKYFLNKSNNEPCFYWDVQLDDDNRVMNFFFRDYRCRIDYESFGDMLSVDTTYRTNRYNLICAPFVGINHHKQNVMFGLAFMSDETEESFEWLFRTFLESMSGKQPETLLQINVKLCQWHINQNAPSHLGNLNCDSRFKQLWNKCMTYCDSEEEFEETWKHMIHEYDLSHHKWLNGMYKLRYKWATAFSNTRFSAGLLAKSRSEGTNSVLKKAGNRTISLCDFVLNYEKIQKTWRVNEKTEDTRCRHGKPPMIVKNHPLLIHVADVYTMNLYKLFEIELIESLSIEFAEDLSFFGPFFILFKVKSLNQYSRIKNVWLDKQKNEVKCSCHKFESMGILCKHALKVINHVKVHSIPEPYIKKRCMKNIRNRVSDIGSKSESGSGSQNETCRASEMVFVNHSMRSFYDIIVQCKHHEEARNMLTKIPHDAREKTTALLENLSLNDLHACDDVVVDEDNCWSNEILVRDPFSVKSRGITNARIPPHWDEQSRKGKGKGRSESSSDKLGVLGT</sequence>
<gene>
    <name evidence="7" type="ORF">CDL12_16027</name>
</gene>